<evidence type="ECO:0000256" key="7">
    <source>
        <dbReference type="ARBA" id="ARBA00022741"/>
    </source>
</evidence>
<dbReference type="FunFam" id="3.30.430.20:FF:000007">
    <property type="entry name" value="Cysteine-rich receptor-like protein kinase 11"/>
    <property type="match status" value="1"/>
</dbReference>
<organism evidence="18">
    <name type="scientific">Salix viminalis</name>
    <name type="common">Common osier</name>
    <name type="synonym">Basket willow</name>
    <dbReference type="NCBI Taxonomy" id="40686"/>
    <lineage>
        <taxon>Eukaryota</taxon>
        <taxon>Viridiplantae</taxon>
        <taxon>Streptophyta</taxon>
        <taxon>Embryophyta</taxon>
        <taxon>Tracheophyta</taxon>
        <taxon>Spermatophyta</taxon>
        <taxon>Magnoliopsida</taxon>
        <taxon>eudicotyledons</taxon>
        <taxon>Gunneridae</taxon>
        <taxon>Pentapetalae</taxon>
        <taxon>rosids</taxon>
        <taxon>fabids</taxon>
        <taxon>Malpighiales</taxon>
        <taxon>Salicaceae</taxon>
        <taxon>Saliceae</taxon>
        <taxon>Salix</taxon>
    </lineage>
</organism>
<evidence type="ECO:0000256" key="2">
    <source>
        <dbReference type="ARBA" id="ARBA00022527"/>
    </source>
</evidence>
<keyword evidence="9 14" id="KW-0067">ATP-binding</keyword>
<feature type="domain" description="Gnk2-homologous" evidence="17">
    <location>
        <begin position="23"/>
        <end position="130"/>
    </location>
</feature>
<dbReference type="Gene3D" id="3.30.430.20">
    <property type="entry name" value="Gnk2 domain, C-X8-C-X2-C motif"/>
    <property type="match status" value="2"/>
</dbReference>
<dbReference type="InterPro" id="IPR002902">
    <property type="entry name" value="GNK2"/>
</dbReference>
<dbReference type="GO" id="GO:0004674">
    <property type="term" value="F:protein serine/threonine kinase activity"/>
    <property type="evidence" value="ECO:0007669"/>
    <property type="project" value="UniProtKB-KW"/>
</dbReference>
<keyword evidence="4 15" id="KW-0812">Transmembrane</keyword>
<evidence type="ECO:0000256" key="12">
    <source>
        <dbReference type="ARBA" id="ARBA00023170"/>
    </source>
</evidence>
<feature type="transmembrane region" description="Helical" evidence="15">
    <location>
        <begin position="284"/>
        <end position="307"/>
    </location>
</feature>
<keyword evidence="5" id="KW-0732">Signal</keyword>
<protein>
    <recommendedName>
        <fullName evidence="19">Cysteine-rich receptor-like protein kinase</fullName>
    </recommendedName>
</protein>
<dbReference type="InterPro" id="IPR038408">
    <property type="entry name" value="GNK2_sf"/>
</dbReference>
<gene>
    <name evidence="18" type="ORF">SVIM_LOCUS492210</name>
</gene>
<evidence type="ECO:0000313" key="18">
    <source>
        <dbReference type="EMBL" id="VFU64222.1"/>
    </source>
</evidence>
<evidence type="ECO:0000256" key="3">
    <source>
        <dbReference type="ARBA" id="ARBA00022679"/>
    </source>
</evidence>
<dbReference type="FunFam" id="1.10.510.10:FF:000129">
    <property type="entry name" value="cysteine-rich receptor-like protein kinase 10"/>
    <property type="match status" value="1"/>
</dbReference>
<dbReference type="CDD" id="cd23509">
    <property type="entry name" value="Gnk2-like"/>
    <property type="match status" value="2"/>
</dbReference>
<comment type="subcellular location">
    <subcellularLocation>
        <location evidence="1">Membrane</location>
        <topology evidence="1">Single-pass membrane protein</topology>
    </subcellularLocation>
</comment>
<name>A0A6N2NF75_SALVM</name>
<sequence length="621" mass="69134">MMKRAENGAARLMEQNVRCCDDFMYLYTKAKQVAVTDSYITYANNRDLLLSSLASNVTADGGFYSTTTGQYNDTVYALVLCISDPSAEDCASCVDSAIQELIVACPSQKEAITWGGDPVPCIVRYANRPILGTMELSPTDSGYNTGYLKSNLTDFDHIWTSLMTETVARASMNSSRLKMAAGVAKLTSSEKIYVLMQCTPDISQSDCSDCLQNTVTEFRRCCFGRQGGYVQKPNCFLRWDLFPFYQVFSESPGPPPDFITSSPSPTNTTSTINEGKGNNSPRSLVAIIVPPIIFFAFVVLACTFFYFRKPKQDVKHLEGKSITECKQLRFSTIRLATNNFSDDNKLGQGGFGAVYKGTLPDGQAIAVKRLSRNSGQGEVEFKNEVLLLSKLHHRNLVRLLDPNRRSLINWDRRYNIIFGIARGILYLHQDSQLRIIHRDLKASNILLDEKMTAKISDFGLARLIEMDQTRDATSRIVGTLGYMAPEYALRGHFSVQSDVFSFGVLVLEIITGRKNSLSNEGEVEEYLLTSAWERWNDGTTLDLIDPTLLSVDSTELLIRCFHIGLLCVQENIADRPTMDSVVLMLGTSSAILSVPSMPAYFMHSVMGQQPITSTSYSEKQT</sequence>
<accession>A0A6N2NF75</accession>
<dbReference type="FunFam" id="3.30.200.20:FF:000162">
    <property type="entry name" value="Adenine nucleotide alpha hydrolase-like domain kinase"/>
    <property type="match status" value="1"/>
</dbReference>
<evidence type="ECO:0000256" key="8">
    <source>
        <dbReference type="ARBA" id="ARBA00022777"/>
    </source>
</evidence>
<dbReference type="PROSITE" id="PS51473">
    <property type="entry name" value="GNK2"/>
    <property type="match status" value="2"/>
</dbReference>
<evidence type="ECO:0008006" key="19">
    <source>
        <dbReference type="Google" id="ProtNLM"/>
    </source>
</evidence>
<feature type="binding site" evidence="14">
    <location>
        <position position="368"/>
    </location>
    <ligand>
        <name>ATP</name>
        <dbReference type="ChEBI" id="CHEBI:30616"/>
    </ligand>
</feature>
<evidence type="ECO:0000256" key="14">
    <source>
        <dbReference type="PROSITE-ProRule" id="PRU10141"/>
    </source>
</evidence>
<evidence type="ECO:0000256" key="4">
    <source>
        <dbReference type="ARBA" id="ARBA00022692"/>
    </source>
</evidence>
<dbReference type="InterPro" id="IPR008271">
    <property type="entry name" value="Ser/Thr_kinase_AS"/>
</dbReference>
<dbReference type="GO" id="GO:0006950">
    <property type="term" value="P:response to stress"/>
    <property type="evidence" value="ECO:0007669"/>
    <property type="project" value="UniProtKB-ARBA"/>
</dbReference>
<evidence type="ECO:0000256" key="5">
    <source>
        <dbReference type="ARBA" id="ARBA00022729"/>
    </source>
</evidence>
<feature type="domain" description="Gnk2-homologous" evidence="17">
    <location>
        <begin position="136"/>
        <end position="244"/>
    </location>
</feature>
<dbReference type="InterPro" id="IPR001245">
    <property type="entry name" value="Ser-Thr/Tyr_kinase_cat_dom"/>
</dbReference>
<dbReference type="AlphaFoldDB" id="A0A6N2NF75"/>
<keyword evidence="11 15" id="KW-0472">Membrane</keyword>
<dbReference type="InterPro" id="IPR000719">
    <property type="entry name" value="Prot_kinase_dom"/>
</dbReference>
<dbReference type="Pfam" id="PF07714">
    <property type="entry name" value="PK_Tyr_Ser-Thr"/>
    <property type="match status" value="2"/>
</dbReference>
<evidence type="ECO:0000256" key="13">
    <source>
        <dbReference type="ARBA" id="ARBA00023180"/>
    </source>
</evidence>
<dbReference type="InterPro" id="IPR017441">
    <property type="entry name" value="Protein_kinase_ATP_BS"/>
</dbReference>
<keyword evidence="2" id="KW-0723">Serine/threonine-protein kinase</keyword>
<keyword evidence="12" id="KW-0675">Receptor</keyword>
<dbReference type="Gene3D" id="3.30.200.20">
    <property type="entry name" value="Phosphorylase Kinase, domain 1"/>
    <property type="match status" value="1"/>
</dbReference>
<dbReference type="SMART" id="SM00220">
    <property type="entry name" value="S_TKc"/>
    <property type="match status" value="1"/>
</dbReference>
<dbReference type="PROSITE" id="PS50011">
    <property type="entry name" value="PROTEIN_KINASE_DOM"/>
    <property type="match status" value="1"/>
</dbReference>
<keyword evidence="7 14" id="KW-0547">Nucleotide-binding</keyword>
<dbReference type="GO" id="GO:0005886">
    <property type="term" value="C:plasma membrane"/>
    <property type="evidence" value="ECO:0007669"/>
    <property type="project" value="TreeGrafter"/>
</dbReference>
<evidence type="ECO:0000256" key="6">
    <source>
        <dbReference type="ARBA" id="ARBA00022737"/>
    </source>
</evidence>
<evidence type="ECO:0000259" key="16">
    <source>
        <dbReference type="PROSITE" id="PS50011"/>
    </source>
</evidence>
<dbReference type="PROSITE" id="PS00107">
    <property type="entry name" value="PROTEIN_KINASE_ATP"/>
    <property type="match status" value="1"/>
</dbReference>
<keyword evidence="3" id="KW-0808">Transferase</keyword>
<evidence type="ECO:0000256" key="11">
    <source>
        <dbReference type="ARBA" id="ARBA00023136"/>
    </source>
</evidence>
<dbReference type="Pfam" id="PF01657">
    <property type="entry name" value="Stress-antifung"/>
    <property type="match status" value="2"/>
</dbReference>
<evidence type="ECO:0000256" key="1">
    <source>
        <dbReference type="ARBA" id="ARBA00004167"/>
    </source>
</evidence>
<dbReference type="Gene3D" id="1.10.510.10">
    <property type="entry name" value="Transferase(Phosphotransferase) domain 1"/>
    <property type="match status" value="1"/>
</dbReference>
<dbReference type="PANTHER" id="PTHR27002">
    <property type="entry name" value="RECEPTOR-LIKE SERINE/THREONINE-PROTEIN KINASE SD1-8"/>
    <property type="match status" value="1"/>
</dbReference>
<dbReference type="SUPFAM" id="SSF56112">
    <property type="entry name" value="Protein kinase-like (PK-like)"/>
    <property type="match status" value="1"/>
</dbReference>
<dbReference type="PANTHER" id="PTHR27002:SF1104">
    <property type="entry name" value="CYSTEINE-RICH RECEPTOR-LIKE PROTEIN KINASE 27-RELATED"/>
    <property type="match status" value="1"/>
</dbReference>
<keyword evidence="8" id="KW-0418">Kinase</keyword>
<keyword evidence="6" id="KW-0677">Repeat</keyword>
<evidence type="ECO:0000256" key="15">
    <source>
        <dbReference type="SAM" id="Phobius"/>
    </source>
</evidence>
<feature type="domain" description="Protein kinase" evidence="16">
    <location>
        <begin position="340"/>
        <end position="592"/>
    </location>
</feature>
<dbReference type="PROSITE" id="PS00108">
    <property type="entry name" value="PROTEIN_KINASE_ST"/>
    <property type="match status" value="1"/>
</dbReference>
<proteinExistence type="predicted"/>
<keyword evidence="13" id="KW-0325">Glycoprotein</keyword>
<reference evidence="18" key="1">
    <citation type="submission" date="2019-03" db="EMBL/GenBank/DDBJ databases">
        <authorList>
            <person name="Mank J."/>
            <person name="Almeida P."/>
        </authorList>
    </citation>
    <scope>NUCLEOTIDE SEQUENCE</scope>
    <source>
        <strain evidence="18">78183</strain>
    </source>
</reference>
<evidence type="ECO:0000256" key="9">
    <source>
        <dbReference type="ARBA" id="ARBA00022840"/>
    </source>
</evidence>
<dbReference type="InterPro" id="IPR011009">
    <property type="entry name" value="Kinase-like_dom_sf"/>
</dbReference>
<dbReference type="GO" id="GO:0005524">
    <property type="term" value="F:ATP binding"/>
    <property type="evidence" value="ECO:0007669"/>
    <property type="project" value="UniProtKB-UniRule"/>
</dbReference>
<evidence type="ECO:0000256" key="10">
    <source>
        <dbReference type="ARBA" id="ARBA00022989"/>
    </source>
</evidence>
<dbReference type="EMBL" id="CAADRP010002251">
    <property type="protein sequence ID" value="VFU64222.1"/>
    <property type="molecule type" value="Genomic_DNA"/>
</dbReference>
<evidence type="ECO:0000259" key="17">
    <source>
        <dbReference type="PROSITE" id="PS51473"/>
    </source>
</evidence>
<keyword evidence="10 15" id="KW-1133">Transmembrane helix</keyword>